<evidence type="ECO:0000313" key="4">
    <source>
        <dbReference type="EMBL" id="NMY13921.1"/>
    </source>
</evidence>
<feature type="region of interest" description="Disordered" evidence="1">
    <location>
        <begin position="156"/>
        <end position="187"/>
    </location>
</feature>
<dbReference type="GO" id="GO:0004803">
    <property type="term" value="F:transposase activity"/>
    <property type="evidence" value="ECO:0007669"/>
    <property type="project" value="InterPro"/>
</dbReference>
<dbReference type="Pfam" id="PF05598">
    <property type="entry name" value="DUF772"/>
    <property type="match status" value="1"/>
</dbReference>
<dbReference type="AlphaFoldDB" id="A0A7Y1ADV3"/>
<dbReference type="RefSeq" id="WP_169886809.1">
    <property type="nucleotide sequence ID" value="NZ_JAAQWG010000175.1"/>
</dbReference>
<reference evidence="4 5" key="1">
    <citation type="journal article" date="2020" name="Front. Microbiol.">
        <title>Genetic Organization of the aprX-lipA2 Operon Affects the Proteolytic Potential of Pseudomonas Species in Milk.</title>
        <authorList>
            <person name="Maier C."/>
            <person name="Huptas C."/>
            <person name="von Neubeck M."/>
            <person name="Scherer S."/>
            <person name="Wenning M."/>
            <person name="Lucking G."/>
        </authorList>
    </citation>
    <scope>NUCLEOTIDE SEQUENCE [LARGE SCALE GENOMIC DNA]</scope>
    <source>
        <strain evidence="4 5">DSM 16272</strain>
    </source>
</reference>
<organism evidence="4 5">
    <name type="scientific">Pseudomonas veronii</name>
    <dbReference type="NCBI Taxonomy" id="76761"/>
    <lineage>
        <taxon>Bacteria</taxon>
        <taxon>Pseudomonadati</taxon>
        <taxon>Pseudomonadota</taxon>
        <taxon>Gammaproteobacteria</taxon>
        <taxon>Pseudomonadales</taxon>
        <taxon>Pseudomonadaceae</taxon>
        <taxon>Pseudomonas</taxon>
    </lineage>
</organism>
<dbReference type="InterPro" id="IPR008490">
    <property type="entry name" value="Transposase_InsH_N"/>
</dbReference>
<dbReference type="EMBL" id="JAAQWG010000175">
    <property type="protein sequence ID" value="NMY13921.1"/>
    <property type="molecule type" value="Genomic_DNA"/>
</dbReference>
<dbReference type="Proteomes" id="UP000537729">
    <property type="component" value="Unassembled WGS sequence"/>
</dbReference>
<evidence type="ECO:0000259" key="3">
    <source>
        <dbReference type="Pfam" id="PF05598"/>
    </source>
</evidence>
<dbReference type="Pfam" id="PF01609">
    <property type="entry name" value="DDE_Tnp_1"/>
    <property type="match status" value="1"/>
</dbReference>
<gene>
    <name evidence="4" type="ORF">HBO38_37170</name>
</gene>
<feature type="domain" description="Transposase InsH N-terminal" evidence="3">
    <location>
        <begin position="43"/>
        <end position="107"/>
    </location>
</feature>
<dbReference type="InterPro" id="IPR002559">
    <property type="entry name" value="Transposase_11"/>
</dbReference>
<accession>A0A7Y1ADV3</accession>
<dbReference type="GO" id="GO:0006313">
    <property type="term" value="P:DNA transposition"/>
    <property type="evidence" value="ECO:0007669"/>
    <property type="project" value="InterPro"/>
</dbReference>
<feature type="domain" description="Transposase IS4-like" evidence="2">
    <location>
        <begin position="225"/>
        <end position="359"/>
    </location>
</feature>
<sequence>MNTALRERLTQFHRHFQHQLLPLVEADFSASLTPTMSRLLRIWECVEIERFVPSTRGLVGRPPRERVALARAFVAKAVLGLTETSALVERLNADALLRRLCGFDLRRRGALRECLFSRAFAEFAQQGLPTHVHEALVRSQLGDALIGHVSRDSTAIEAREKPVKAKPTPAAAPRKRGRPRKGEVRQPKTTRLERQALGMSLEAMLTDLPHACDVGSKCNSQGFKSSWIGYKLHLDVADGMIPISAVLTSASVHDSQVAIPLATLSAQRVTHCYDLMDAAYCSPIIRAHSESLGHVPLIDHNPRGGSKIEFAAHQAQRFKERSTVERVNGRLKDGFGISRVNVRGHAKVMTQMMFAVLALTAEQLLRWGT</sequence>
<dbReference type="GO" id="GO:0003677">
    <property type="term" value="F:DNA binding"/>
    <property type="evidence" value="ECO:0007669"/>
    <property type="project" value="InterPro"/>
</dbReference>
<comment type="caution">
    <text evidence="4">The sequence shown here is derived from an EMBL/GenBank/DDBJ whole genome shotgun (WGS) entry which is preliminary data.</text>
</comment>
<evidence type="ECO:0000259" key="2">
    <source>
        <dbReference type="Pfam" id="PF01609"/>
    </source>
</evidence>
<protein>
    <submittedName>
        <fullName evidence="4">Transposase</fullName>
    </submittedName>
</protein>
<evidence type="ECO:0000313" key="5">
    <source>
        <dbReference type="Proteomes" id="UP000537729"/>
    </source>
</evidence>
<proteinExistence type="predicted"/>
<evidence type="ECO:0000256" key="1">
    <source>
        <dbReference type="SAM" id="MobiDB-lite"/>
    </source>
</evidence>
<name>A0A7Y1ADV3_PSEVE</name>